<evidence type="ECO:0000313" key="12">
    <source>
        <dbReference type="Proteomes" id="UP001054889"/>
    </source>
</evidence>
<reference evidence="11" key="1">
    <citation type="journal article" date="2018" name="DNA Res.">
        <title>Multiple hybrid de novo genome assembly of finger millet, an orphan allotetraploid crop.</title>
        <authorList>
            <person name="Hatakeyama M."/>
            <person name="Aluri S."/>
            <person name="Balachadran M.T."/>
            <person name="Sivarajan S.R."/>
            <person name="Patrignani A."/>
            <person name="Gruter S."/>
            <person name="Poveda L."/>
            <person name="Shimizu-Inatsugi R."/>
            <person name="Baeten J."/>
            <person name="Francoijs K.J."/>
            <person name="Nataraja K.N."/>
            <person name="Reddy Y.A.N."/>
            <person name="Phadnis S."/>
            <person name="Ravikumar R.L."/>
            <person name="Schlapbach R."/>
            <person name="Sreeman S.M."/>
            <person name="Shimizu K.K."/>
        </authorList>
    </citation>
    <scope>NUCLEOTIDE SEQUENCE</scope>
</reference>
<keyword evidence="3" id="KW-0433">Leucine-rich repeat</keyword>
<dbReference type="InterPro" id="IPR001611">
    <property type="entry name" value="Leu-rich_rpt"/>
</dbReference>
<dbReference type="Proteomes" id="UP001054889">
    <property type="component" value="Unassembled WGS sequence"/>
</dbReference>
<reference evidence="11" key="2">
    <citation type="submission" date="2021-12" db="EMBL/GenBank/DDBJ databases">
        <title>Resequencing data analysis of finger millet.</title>
        <authorList>
            <person name="Hatakeyama M."/>
            <person name="Aluri S."/>
            <person name="Balachadran M.T."/>
            <person name="Sivarajan S.R."/>
            <person name="Poveda L."/>
            <person name="Shimizu-Inatsugi R."/>
            <person name="Schlapbach R."/>
            <person name="Sreeman S.M."/>
            <person name="Shimizu K.K."/>
        </authorList>
    </citation>
    <scope>NUCLEOTIDE SEQUENCE</scope>
</reference>
<keyword evidence="2" id="KW-0597">Phosphoprotein</keyword>
<dbReference type="EMBL" id="BQKI01000004">
    <property type="protein sequence ID" value="GJM92326.1"/>
    <property type="molecule type" value="Genomic_DNA"/>
</dbReference>
<dbReference type="AlphaFoldDB" id="A0AAV5C0Y8"/>
<protein>
    <submittedName>
        <fullName evidence="11">Uncharacterized protein</fullName>
    </submittedName>
</protein>
<evidence type="ECO:0000256" key="3">
    <source>
        <dbReference type="ARBA" id="ARBA00022614"/>
    </source>
</evidence>
<dbReference type="PANTHER" id="PTHR48065">
    <property type="entry name" value="OS10G0469600 PROTEIN"/>
    <property type="match status" value="1"/>
</dbReference>
<evidence type="ECO:0000256" key="2">
    <source>
        <dbReference type="ARBA" id="ARBA00022553"/>
    </source>
</evidence>
<evidence type="ECO:0000256" key="4">
    <source>
        <dbReference type="ARBA" id="ARBA00022692"/>
    </source>
</evidence>
<evidence type="ECO:0000256" key="5">
    <source>
        <dbReference type="ARBA" id="ARBA00022729"/>
    </source>
</evidence>
<proteinExistence type="predicted"/>
<dbReference type="InterPro" id="IPR032675">
    <property type="entry name" value="LRR_dom_sf"/>
</dbReference>
<keyword evidence="6" id="KW-0677">Repeat</keyword>
<evidence type="ECO:0000313" key="11">
    <source>
        <dbReference type="EMBL" id="GJM92326.1"/>
    </source>
</evidence>
<dbReference type="Gene3D" id="3.80.10.10">
    <property type="entry name" value="Ribonuclease Inhibitor"/>
    <property type="match status" value="1"/>
</dbReference>
<comment type="caution">
    <text evidence="11">The sequence shown here is derived from an EMBL/GenBank/DDBJ whole genome shotgun (WGS) entry which is preliminary data.</text>
</comment>
<keyword evidence="8 9" id="KW-0472">Membrane</keyword>
<evidence type="ECO:0000256" key="7">
    <source>
        <dbReference type="ARBA" id="ARBA00022989"/>
    </source>
</evidence>
<feature type="signal peptide" evidence="10">
    <location>
        <begin position="1"/>
        <end position="16"/>
    </location>
</feature>
<dbReference type="FunFam" id="3.80.10.10:FF:000722">
    <property type="entry name" value="Leucine-rich repeat receptor-like protein kinase"/>
    <property type="match status" value="1"/>
</dbReference>
<evidence type="ECO:0000256" key="9">
    <source>
        <dbReference type="SAM" id="Phobius"/>
    </source>
</evidence>
<dbReference type="Pfam" id="PF00560">
    <property type="entry name" value="LRR_1"/>
    <property type="match status" value="3"/>
</dbReference>
<sequence>MKFLLCLLLTSAGVECWHPDEDRVMNLRLSNLGLQGPVPSDIARQVPYLAYLNLSNNSFSGEIPVDISAITYLNVLNIQHNQLSGQIPGQLGVLARLTVFNVSDNLLSGPIPWSLQKFPASNFAGNQGLCGLPLDDCHGKRNWGMTTVLLHRINIESSIGAVVGFVAGFVVAVYCTVSPYLLHLSDFRA</sequence>
<evidence type="ECO:0000256" key="10">
    <source>
        <dbReference type="SAM" id="SignalP"/>
    </source>
</evidence>
<evidence type="ECO:0000256" key="6">
    <source>
        <dbReference type="ARBA" id="ARBA00022737"/>
    </source>
</evidence>
<organism evidence="11 12">
    <name type="scientific">Eleusine coracana subsp. coracana</name>
    <dbReference type="NCBI Taxonomy" id="191504"/>
    <lineage>
        <taxon>Eukaryota</taxon>
        <taxon>Viridiplantae</taxon>
        <taxon>Streptophyta</taxon>
        <taxon>Embryophyta</taxon>
        <taxon>Tracheophyta</taxon>
        <taxon>Spermatophyta</taxon>
        <taxon>Magnoliopsida</taxon>
        <taxon>Liliopsida</taxon>
        <taxon>Poales</taxon>
        <taxon>Poaceae</taxon>
        <taxon>PACMAD clade</taxon>
        <taxon>Chloridoideae</taxon>
        <taxon>Cynodonteae</taxon>
        <taxon>Eleusininae</taxon>
        <taxon>Eleusine</taxon>
    </lineage>
</organism>
<keyword evidence="4 9" id="KW-0812">Transmembrane</keyword>
<name>A0AAV5C0Y8_ELECO</name>
<evidence type="ECO:0000256" key="8">
    <source>
        <dbReference type="ARBA" id="ARBA00023136"/>
    </source>
</evidence>
<accession>A0AAV5C0Y8</accession>
<evidence type="ECO:0000256" key="1">
    <source>
        <dbReference type="ARBA" id="ARBA00004167"/>
    </source>
</evidence>
<dbReference type="PANTHER" id="PTHR48065:SF25">
    <property type="entry name" value="OS01G0891700 PROTEIN"/>
    <property type="match status" value="1"/>
</dbReference>
<keyword evidence="7 9" id="KW-1133">Transmembrane helix</keyword>
<keyword evidence="12" id="KW-1185">Reference proteome</keyword>
<feature type="transmembrane region" description="Helical" evidence="9">
    <location>
        <begin position="159"/>
        <end position="182"/>
    </location>
</feature>
<dbReference type="GO" id="GO:0016020">
    <property type="term" value="C:membrane"/>
    <property type="evidence" value="ECO:0007669"/>
    <property type="project" value="UniProtKB-SubCell"/>
</dbReference>
<gene>
    <name evidence="11" type="primary">ga08789</name>
    <name evidence="11" type="ORF">PR202_ga08789</name>
</gene>
<feature type="chain" id="PRO_5043428002" evidence="10">
    <location>
        <begin position="17"/>
        <end position="189"/>
    </location>
</feature>
<comment type="subcellular location">
    <subcellularLocation>
        <location evidence="1">Membrane</location>
        <topology evidence="1">Single-pass membrane protein</topology>
    </subcellularLocation>
</comment>
<keyword evidence="5 10" id="KW-0732">Signal</keyword>
<dbReference type="SUPFAM" id="SSF52058">
    <property type="entry name" value="L domain-like"/>
    <property type="match status" value="1"/>
</dbReference>